<keyword evidence="4" id="KW-0804">Transcription</keyword>
<dbReference type="RefSeq" id="XP_029117053.1">
    <property type="nucleotide sequence ID" value="XM_029261220.1"/>
</dbReference>
<feature type="compositionally biased region" description="Acidic residues" evidence="6">
    <location>
        <begin position="314"/>
        <end position="327"/>
    </location>
</feature>
<dbReference type="InterPro" id="IPR011598">
    <property type="entry name" value="bHLH_dom"/>
</dbReference>
<dbReference type="InterPro" id="IPR044273">
    <property type="entry name" value="PIF3-like"/>
</dbReference>
<dbReference type="PANTHER" id="PTHR46807:SF7">
    <property type="entry name" value="BHLH DOMAIN-CONTAINING PROTEIN"/>
    <property type="match status" value="1"/>
</dbReference>
<evidence type="ECO:0000256" key="6">
    <source>
        <dbReference type="SAM" id="MobiDB-lite"/>
    </source>
</evidence>
<evidence type="ECO:0000313" key="8">
    <source>
        <dbReference type="Proteomes" id="UP000504607"/>
    </source>
</evidence>
<feature type="compositionally biased region" description="Basic and acidic residues" evidence="6">
    <location>
        <begin position="344"/>
        <end position="359"/>
    </location>
</feature>
<dbReference type="GO" id="GO:0003700">
    <property type="term" value="F:DNA-binding transcription factor activity"/>
    <property type="evidence" value="ECO:0007669"/>
    <property type="project" value="InterPro"/>
</dbReference>
<evidence type="ECO:0000259" key="7">
    <source>
        <dbReference type="PROSITE" id="PS50888"/>
    </source>
</evidence>
<dbReference type="InterPro" id="IPR036638">
    <property type="entry name" value="HLH_DNA-bd_sf"/>
</dbReference>
<dbReference type="CDD" id="cd11445">
    <property type="entry name" value="bHLH_AtPIF_like"/>
    <property type="match status" value="1"/>
</dbReference>
<dbReference type="GO" id="GO:0005634">
    <property type="term" value="C:nucleus"/>
    <property type="evidence" value="ECO:0007669"/>
    <property type="project" value="UniProtKB-SubCell"/>
</dbReference>
<dbReference type="FunFam" id="4.10.280.10:FF:000004">
    <property type="entry name" value="Basic helix-loop-helix transcription factor"/>
    <property type="match status" value="1"/>
</dbReference>
<evidence type="ECO:0000256" key="5">
    <source>
        <dbReference type="ARBA" id="ARBA00023242"/>
    </source>
</evidence>
<proteinExistence type="inferred from homology"/>
<keyword evidence="5" id="KW-0539">Nucleus</keyword>
<dbReference type="RefSeq" id="XP_029117054.1">
    <property type="nucleotide sequence ID" value="XM_029261221.1"/>
</dbReference>
<evidence type="ECO:0000313" key="9">
    <source>
        <dbReference type="RefSeq" id="XP_029117053.1"/>
    </source>
</evidence>
<comment type="similarity">
    <text evidence="2">Belongs to the bHLH protein family.</text>
</comment>
<feature type="compositionally biased region" description="Low complexity" evidence="6">
    <location>
        <begin position="278"/>
        <end position="297"/>
    </location>
</feature>
<dbReference type="AlphaFoldDB" id="A0A8N4EQS0"/>
<dbReference type="Gene3D" id="4.10.280.10">
    <property type="entry name" value="Helix-loop-helix DNA-binding domain"/>
    <property type="match status" value="1"/>
</dbReference>
<comment type="subcellular location">
    <subcellularLocation>
        <location evidence="1">Nucleus</location>
    </subcellularLocation>
</comment>
<dbReference type="Proteomes" id="UP000504607">
    <property type="component" value="Chromosome 1"/>
</dbReference>
<dbReference type="PROSITE" id="PS50888">
    <property type="entry name" value="BHLH"/>
    <property type="match status" value="1"/>
</dbReference>
<sequence>MNQYVPAWNLEDDSTSFSGLPATNQKKPIEPDNELLELLWQDGHVIMHSQTHRKSPATFGEVKQAQRAEPALKCGGALGNSSDLIQEDETASWFQYPLDDSLEKELCSEFFNEMPNVDASGTNKMSKDTTAQGERPIKFGANDETSVFSGSDPKQSNIRFQENTMPPPKSHVIAPTQQAPRLGNSNFVNFSHFSRPVKADLGSLNGRRGKGSGKGIQVGAGESSMMTIGSRISGSNQTQALADPSHTISGDAAVVVSRGSKKDAQMTSLSERVRTHTYETTVTSSSGGSGCSFGRTGQQITSNQSHKRKGRDAEESECQSEEAEYESVEANKPAQQSTSTRRSRAAEVHNLSERRRRDRINEKMKALQELIPHCNKTDKASMLDEAIEYLKSLQLQVQIMWMGSGMAPMMFPGVQQYMSRMGMGVGHASMPSIHGPVQLPQVPFVNQSIASASTANQRPLCPSPALNAVNLPNQMQNVHPPETYARYLGLHPMQSPTQAMNFCTFGSQMVQQNQTAAAPSSSIIPTALKVPFENNQNNNSGK</sequence>
<protein>
    <submittedName>
        <fullName evidence="9 10">Transcription factor PIF4 isoform X1</fullName>
    </submittedName>
</protein>
<accession>A0A8N4EQS0</accession>
<organism evidence="8 9">
    <name type="scientific">Elaeis guineensis var. tenera</name>
    <name type="common">Oil palm</name>
    <dbReference type="NCBI Taxonomy" id="51953"/>
    <lineage>
        <taxon>Eukaryota</taxon>
        <taxon>Viridiplantae</taxon>
        <taxon>Streptophyta</taxon>
        <taxon>Embryophyta</taxon>
        <taxon>Tracheophyta</taxon>
        <taxon>Spermatophyta</taxon>
        <taxon>Magnoliopsida</taxon>
        <taxon>Liliopsida</taxon>
        <taxon>Arecaceae</taxon>
        <taxon>Arecoideae</taxon>
        <taxon>Cocoseae</taxon>
        <taxon>Elaeidinae</taxon>
        <taxon>Elaeis</taxon>
    </lineage>
</organism>
<dbReference type="Pfam" id="PF00010">
    <property type="entry name" value="HLH"/>
    <property type="match status" value="1"/>
</dbReference>
<reference evidence="9 10" key="1">
    <citation type="submission" date="2025-04" db="UniProtKB">
        <authorList>
            <consortium name="RefSeq"/>
        </authorList>
    </citation>
    <scope>IDENTIFICATION</scope>
</reference>
<evidence type="ECO:0000256" key="1">
    <source>
        <dbReference type="ARBA" id="ARBA00004123"/>
    </source>
</evidence>
<name>A0A8N4EQS0_ELAGV</name>
<evidence type="ECO:0000313" key="10">
    <source>
        <dbReference type="RefSeq" id="XP_029117054.1"/>
    </source>
</evidence>
<dbReference type="OrthoDB" id="690068at2759"/>
<dbReference type="InterPro" id="IPR047265">
    <property type="entry name" value="PIF1-like_bHLH"/>
</dbReference>
<dbReference type="GO" id="GO:0046983">
    <property type="term" value="F:protein dimerization activity"/>
    <property type="evidence" value="ECO:0007669"/>
    <property type="project" value="InterPro"/>
</dbReference>
<dbReference type="SUPFAM" id="SSF47459">
    <property type="entry name" value="HLH, helix-loop-helix DNA-binding domain"/>
    <property type="match status" value="1"/>
</dbReference>
<keyword evidence="8" id="KW-1185">Reference proteome</keyword>
<feature type="domain" description="BHLH" evidence="7">
    <location>
        <begin position="344"/>
        <end position="393"/>
    </location>
</feature>
<evidence type="ECO:0000256" key="2">
    <source>
        <dbReference type="ARBA" id="ARBA00005510"/>
    </source>
</evidence>
<dbReference type="PANTHER" id="PTHR46807">
    <property type="entry name" value="TRANSCRIPTION FACTOR PIF3"/>
    <property type="match status" value="1"/>
</dbReference>
<keyword evidence="3" id="KW-0805">Transcription regulation</keyword>
<dbReference type="SMART" id="SM00353">
    <property type="entry name" value="HLH"/>
    <property type="match status" value="1"/>
</dbReference>
<gene>
    <name evidence="9 10" type="primary">LOC105033626</name>
</gene>
<evidence type="ECO:0000256" key="4">
    <source>
        <dbReference type="ARBA" id="ARBA00023163"/>
    </source>
</evidence>
<evidence type="ECO:0000256" key="3">
    <source>
        <dbReference type="ARBA" id="ARBA00023015"/>
    </source>
</evidence>
<feature type="region of interest" description="Disordered" evidence="6">
    <location>
        <begin position="257"/>
        <end position="359"/>
    </location>
</feature>